<dbReference type="GO" id="GO:0005524">
    <property type="term" value="F:ATP binding"/>
    <property type="evidence" value="ECO:0007669"/>
    <property type="project" value="UniProtKB-KW"/>
</dbReference>
<keyword evidence="1" id="KW-0547">Nucleotide-binding</keyword>
<dbReference type="PROSITE" id="PS51146">
    <property type="entry name" value="KAIC"/>
    <property type="match status" value="1"/>
</dbReference>
<keyword evidence="5" id="KW-1185">Reference proteome</keyword>
<accession>A0A7Z8KRS0</accession>
<evidence type="ECO:0000313" key="4">
    <source>
        <dbReference type="EMBL" id="TQD28194.1"/>
    </source>
</evidence>
<reference evidence="4 5" key="1">
    <citation type="submission" date="2019-06" db="EMBL/GenBank/DDBJ databases">
        <title>Draft genome sequence of Methanolobus vulcani B1d.</title>
        <authorList>
            <person name="Creighbaum A.J."/>
            <person name="Ticak T."/>
            <person name="Hariraju D."/>
            <person name="Arivett B.A."/>
            <person name="Ferguson D.J.Jr."/>
        </authorList>
    </citation>
    <scope>NUCLEOTIDE SEQUENCE [LARGE SCALE GENOMIC DNA]</scope>
    <source>
        <strain evidence="4 5">B1d</strain>
    </source>
</reference>
<proteinExistence type="predicted"/>
<dbReference type="AlphaFoldDB" id="A0A7Z8KRS0"/>
<evidence type="ECO:0000259" key="3">
    <source>
        <dbReference type="PROSITE" id="PS51146"/>
    </source>
</evidence>
<feature type="domain" description="KaiC" evidence="3">
    <location>
        <begin position="59"/>
        <end position="288"/>
    </location>
</feature>
<name>A0A7Z8KRS0_9EURY</name>
<gene>
    <name evidence="4" type="ORF">FKV42_00510</name>
</gene>
<evidence type="ECO:0000313" key="5">
    <source>
        <dbReference type="Proteomes" id="UP000319335"/>
    </source>
</evidence>
<dbReference type="PANTHER" id="PTHR43637:SF1">
    <property type="entry name" value="UPF0273 PROTEIN TM_0370"/>
    <property type="match status" value="1"/>
</dbReference>
<dbReference type="SUPFAM" id="SSF52540">
    <property type="entry name" value="P-loop containing nucleoside triphosphate hydrolases"/>
    <property type="match status" value="1"/>
</dbReference>
<dbReference type="RefSeq" id="WP_154808298.1">
    <property type="nucleotide sequence ID" value="NZ_VIAQ01000006.1"/>
</dbReference>
<dbReference type="EMBL" id="VIAQ01000006">
    <property type="protein sequence ID" value="TQD28194.1"/>
    <property type="molecule type" value="Genomic_DNA"/>
</dbReference>
<dbReference type="OrthoDB" id="27015at2157"/>
<keyword evidence="2" id="KW-0067">ATP-binding</keyword>
<dbReference type="Pfam" id="PF06745">
    <property type="entry name" value="ATPase"/>
    <property type="match status" value="1"/>
</dbReference>
<dbReference type="PRINTS" id="PR01874">
    <property type="entry name" value="DNAREPAIRADA"/>
</dbReference>
<comment type="caution">
    <text evidence="4">The sequence shown here is derived from an EMBL/GenBank/DDBJ whole genome shotgun (WGS) entry which is preliminary data.</text>
</comment>
<organism evidence="4 5">
    <name type="scientific">Methanolobus vulcani</name>
    <dbReference type="NCBI Taxonomy" id="38026"/>
    <lineage>
        <taxon>Archaea</taxon>
        <taxon>Methanobacteriati</taxon>
        <taxon>Methanobacteriota</taxon>
        <taxon>Stenosarchaea group</taxon>
        <taxon>Methanomicrobia</taxon>
        <taxon>Methanosarcinales</taxon>
        <taxon>Methanosarcinaceae</taxon>
        <taxon>Methanolobus</taxon>
    </lineage>
</organism>
<sequence length="303" mass="34390">MKTKFPIHTTLSADAIKVLERYEKELGAKNVVLEKALLNLDSTRFKAKLDTQNIDRIIKRVTTGIPGMDDFLEGGFPKGFAIVVTGPPGTGKTTFSMQYLMEGVKNGERCIFFSFEERAQQLVQHFARFGWDVGKYIDDGYLEIFGISMLTSEEMMEIIDSHKPERVVFDSMNVLTAPSDFRTSASWRGLHRLLKKNQTTAILVTEKSHGIEVKEYDDFDFLGDGVVFLDFIQTNDIDTTPMPVMAVQKMRATRLDHTPQPFRFTNNGIAKYRALNIPSKVLQDRIEKRRAERLGGGMSMDEV</sequence>
<dbReference type="InterPro" id="IPR014774">
    <property type="entry name" value="KaiC-like_dom"/>
</dbReference>
<evidence type="ECO:0000256" key="2">
    <source>
        <dbReference type="ARBA" id="ARBA00022840"/>
    </source>
</evidence>
<dbReference type="InterPro" id="IPR010624">
    <property type="entry name" value="KaiC_dom"/>
</dbReference>
<dbReference type="Proteomes" id="UP000319335">
    <property type="component" value="Unassembled WGS sequence"/>
</dbReference>
<dbReference type="Gene3D" id="3.40.50.300">
    <property type="entry name" value="P-loop containing nucleotide triphosphate hydrolases"/>
    <property type="match status" value="1"/>
</dbReference>
<dbReference type="InterPro" id="IPR027417">
    <property type="entry name" value="P-loop_NTPase"/>
</dbReference>
<dbReference type="PANTHER" id="PTHR43637">
    <property type="entry name" value="UPF0273 PROTEIN TM_0370"/>
    <property type="match status" value="1"/>
</dbReference>
<protein>
    <submittedName>
        <fullName evidence="4">Circadian clock protein KaiC</fullName>
    </submittedName>
</protein>
<evidence type="ECO:0000256" key="1">
    <source>
        <dbReference type="ARBA" id="ARBA00022741"/>
    </source>
</evidence>